<dbReference type="InterPro" id="IPR002343">
    <property type="entry name" value="Hud_Sxl_RNA"/>
</dbReference>
<dbReference type="SMART" id="SM00360">
    <property type="entry name" value="RRM"/>
    <property type="match status" value="2"/>
</dbReference>
<dbReference type="PANTHER" id="PTHR10352">
    <property type="entry name" value="EUKARYOTIC TRANSLATION INITIATION FACTOR 3 SUBUNIT G"/>
    <property type="match status" value="1"/>
</dbReference>
<evidence type="ECO:0000259" key="4">
    <source>
        <dbReference type="PROSITE" id="PS50102"/>
    </source>
</evidence>
<keyword evidence="1" id="KW-0677">Repeat</keyword>
<dbReference type="Proteomes" id="UP001652700">
    <property type="component" value="Unplaced"/>
</dbReference>
<dbReference type="InterPro" id="IPR012677">
    <property type="entry name" value="Nucleotide-bd_a/b_plait_sf"/>
</dbReference>
<evidence type="ECO:0000256" key="2">
    <source>
        <dbReference type="ARBA" id="ARBA00022884"/>
    </source>
</evidence>
<evidence type="ECO:0000256" key="1">
    <source>
        <dbReference type="ARBA" id="ARBA00022737"/>
    </source>
</evidence>
<dbReference type="InterPro" id="IPR000504">
    <property type="entry name" value="RRM_dom"/>
</dbReference>
<dbReference type="GeneID" id="126879548"/>
<dbReference type="RefSeq" id="XP_050498655.1">
    <property type="nucleotide sequence ID" value="XM_050642698.1"/>
</dbReference>
<reference evidence="5" key="1">
    <citation type="submission" date="2025-05" db="UniProtKB">
        <authorList>
            <consortium name="EnsemblMetazoa"/>
        </authorList>
    </citation>
    <scope>IDENTIFICATION</scope>
</reference>
<proteinExistence type="predicted"/>
<protein>
    <recommendedName>
        <fullName evidence="4">RRM domain-containing protein</fullName>
    </recommendedName>
</protein>
<dbReference type="Pfam" id="PF00076">
    <property type="entry name" value="RRM_1"/>
    <property type="match status" value="2"/>
</dbReference>
<dbReference type="Gene3D" id="3.30.70.330">
    <property type="match status" value="2"/>
</dbReference>
<evidence type="ECO:0000256" key="3">
    <source>
        <dbReference type="PROSITE-ProRule" id="PRU00176"/>
    </source>
</evidence>
<dbReference type="InterPro" id="IPR006578">
    <property type="entry name" value="MADF-dom"/>
</dbReference>
<evidence type="ECO:0000313" key="5">
    <source>
        <dbReference type="EnsemblMetazoa" id="XP_050498655.1"/>
    </source>
</evidence>
<accession>A0ABM5JL42</accession>
<feature type="domain" description="RRM" evidence="4">
    <location>
        <begin position="19"/>
        <end position="97"/>
    </location>
</feature>
<feature type="domain" description="RRM" evidence="4">
    <location>
        <begin position="105"/>
        <end position="186"/>
    </location>
</feature>
<keyword evidence="6" id="KW-1185">Reference proteome</keyword>
<name>A0ABM5JL42_DIAVI</name>
<dbReference type="PROSITE" id="PS50102">
    <property type="entry name" value="RRM"/>
    <property type="match status" value="2"/>
</dbReference>
<dbReference type="InterPro" id="IPR035979">
    <property type="entry name" value="RBD_domain_sf"/>
</dbReference>
<dbReference type="PRINTS" id="PR00961">
    <property type="entry name" value="HUDSXLRNA"/>
</dbReference>
<keyword evidence="2 3" id="KW-0694">RNA-binding</keyword>
<dbReference type="Pfam" id="PF10545">
    <property type="entry name" value="MADF_DNA_bdg"/>
    <property type="match status" value="1"/>
</dbReference>
<dbReference type="SUPFAM" id="SSF54928">
    <property type="entry name" value="RNA-binding domain, RBD"/>
    <property type="match status" value="2"/>
</dbReference>
<sequence length="367" mass="41714">MMDANNGAGDTNDGSIDKTKLIINYIPPYATEGELSQIFSTIGKPEDVKIMKDFKTGFSLGFGFVKYATEEEAAKAIKTLNGYTMMDKRLKVAYSRPPGKGTKDSNLYITNIPKNITTEQELDNIFSKFGQIVQRTLVKDKITGKARGIAFVRFAKSEEAQAAIAGLHGTTLGDSMVPLNVRVNEDHGRQRAQNLNMRDPMGFYREIEEPFTFGDEGPDLEELLIAEVLPRRPLWDLSIHSTKMEIENLWEQIYRVFKKKYSISFLTNMWFNLRENYIKERRSFSYYHQMKFLDGFETVALCGSSRRDIGSVKKKLKTDNNASSTDGVDDFLQLLGEGLRKLPAGKRTKLQFRIVELLKDEESDTSD</sequence>
<organism evidence="5 6">
    <name type="scientific">Diabrotica virgifera virgifera</name>
    <name type="common">western corn rootworm</name>
    <dbReference type="NCBI Taxonomy" id="50390"/>
    <lineage>
        <taxon>Eukaryota</taxon>
        <taxon>Metazoa</taxon>
        <taxon>Ecdysozoa</taxon>
        <taxon>Arthropoda</taxon>
        <taxon>Hexapoda</taxon>
        <taxon>Insecta</taxon>
        <taxon>Pterygota</taxon>
        <taxon>Neoptera</taxon>
        <taxon>Endopterygota</taxon>
        <taxon>Coleoptera</taxon>
        <taxon>Polyphaga</taxon>
        <taxon>Cucujiformia</taxon>
        <taxon>Chrysomeloidea</taxon>
        <taxon>Chrysomelidae</taxon>
        <taxon>Galerucinae</taxon>
        <taxon>Diabroticina</taxon>
        <taxon>Diabroticites</taxon>
        <taxon>Diabrotica</taxon>
    </lineage>
</organism>
<evidence type="ECO:0000313" key="6">
    <source>
        <dbReference type="Proteomes" id="UP001652700"/>
    </source>
</evidence>
<dbReference type="EnsemblMetazoa" id="XM_050642698.1">
    <property type="protein sequence ID" value="XP_050498655.1"/>
    <property type="gene ID" value="LOC126879548"/>
</dbReference>